<accession>A0A6J5P6I8</accession>
<dbReference type="EMBL" id="LR796802">
    <property type="protein sequence ID" value="CAB4167429.1"/>
    <property type="molecule type" value="Genomic_DNA"/>
</dbReference>
<evidence type="ECO:0008006" key="2">
    <source>
        <dbReference type="Google" id="ProtNLM"/>
    </source>
</evidence>
<proteinExistence type="predicted"/>
<protein>
    <recommendedName>
        <fullName evidence="2">Tail completion protein</fullName>
    </recommendedName>
</protein>
<name>A0A6J5P6I8_9CAUD</name>
<reference evidence="1" key="1">
    <citation type="submission" date="2020-04" db="EMBL/GenBank/DDBJ databases">
        <authorList>
            <person name="Chiriac C."/>
            <person name="Salcher M."/>
            <person name="Ghai R."/>
            <person name="Kavagutti S V."/>
        </authorList>
    </citation>
    <scope>NUCLEOTIDE SEQUENCE</scope>
</reference>
<sequence length="121" mass="13025">MPVQTFTDLFNECLDDLATKLGTVTGLQVVTDPRNLVPPCVFIDAPTFEVWNYNIVKMTFPIRCITLGPGNLDAQRSLMNLAAKVLGSNVGITAGRPTMALIGGVELPAYDLTVNIQAQTS</sequence>
<organism evidence="1">
    <name type="scientific">uncultured Caudovirales phage</name>
    <dbReference type="NCBI Taxonomy" id="2100421"/>
    <lineage>
        <taxon>Viruses</taxon>
        <taxon>Duplodnaviria</taxon>
        <taxon>Heunggongvirae</taxon>
        <taxon>Uroviricota</taxon>
        <taxon>Caudoviricetes</taxon>
        <taxon>Peduoviridae</taxon>
        <taxon>Maltschvirus</taxon>
        <taxon>Maltschvirus maltsch</taxon>
    </lineage>
</organism>
<evidence type="ECO:0000313" key="1">
    <source>
        <dbReference type="EMBL" id="CAB4167429.1"/>
    </source>
</evidence>
<gene>
    <name evidence="1" type="ORF">UFOVP872_18</name>
</gene>